<protein>
    <recommendedName>
        <fullName evidence="6">PLD phosphodiesterase domain-containing protein</fullName>
    </recommendedName>
</protein>
<dbReference type="InterPro" id="IPR025202">
    <property type="entry name" value="PLD-like_dom"/>
</dbReference>
<organism evidence="7 8">
    <name type="scientific">Pseudohalioglobus sediminis</name>
    <dbReference type="NCBI Taxonomy" id="2606449"/>
    <lineage>
        <taxon>Bacteria</taxon>
        <taxon>Pseudomonadati</taxon>
        <taxon>Pseudomonadota</taxon>
        <taxon>Gammaproteobacteria</taxon>
        <taxon>Cellvibrionales</taxon>
        <taxon>Halieaceae</taxon>
        <taxon>Pseudohalioglobus</taxon>
    </lineage>
</organism>
<gene>
    <name evidence="7" type="ORF">F0M18_17950</name>
</gene>
<name>A0A5B0WN29_9GAMM</name>
<dbReference type="CDD" id="cd09143">
    <property type="entry name" value="PLDc_vPLD1_2_like_bac_2"/>
    <property type="match status" value="1"/>
</dbReference>
<feature type="domain" description="PLD phosphodiesterase" evidence="6">
    <location>
        <begin position="154"/>
        <end position="181"/>
    </location>
</feature>
<dbReference type="PANTHER" id="PTHR18896">
    <property type="entry name" value="PHOSPHOLIPASE D"/>
    <property type="match status" value="1"/>
</dbReference>
<feature type="transmembrane region" description="Helical" evidence="5">
    <location>
        <begin position="590"/>
        <end position="610"/>
    </location>
</feature>
<dbReference type="InterPro" id="IPR032816">
    <property type="entry name" value="VTT_dom"/>
</dbReference>
<accession>A0A5B0WN29</accession>
<keyword evidence="2" id="KW-0677">Repeat</keyword>
<reference evidence="7 8" key="1">
    <citation type="submission" date="2019-09" db="EMBL/GenBank/DDBJ databases">
        <authorList>
            <person name="Chen X.-Y."/>
        </authorList>
    </citation>
    <scope>NUCLEOTIDE SEQUENCE [LARGE SCALE GENOMIC DNA]</scope>
    <source>
        <strain evidence="7 8">NY5</strain>
    </source>
</reference>
<feature type="transmembrane region" description="Helical" evidence="5">
    <location>
        <begin position="560"/>
        <end position="584"/>
    </location>
</feature>
<keyword evidence="5" id="KW-1133">Transmembrane helix</keyword>
<evidence type="ECO:0000256" key="4">
    <source>
        <dbReference type="ARBA" id="ARBA00023098"/>
    </source>
</evidence>
<dbReference type="Pfam" id="PF13091">
    <property type="entry name" value="PLDc_2"/>
    <property type="match status" value="1"/>
</dbReference>
<feature type="transmembrane region" description="Helical" evidence="5">
    <location>
        <begin position="639"/>
        <end position="664"/>
    </location>
</feature>
<feature type="transmembrane region" description="Helical" evidence="5">
    <location>
        <begin position="701"/>
        <end position="721"/>
    </location>
</feature>
<evidence type="ECO:0000256" key="1">
    <source>
        <dbReference type="ARBA" id="ARBA00000798"/>
    </source>
</evidence>
<proteinExistence type="predicted"/>
<dbReference type="Proteomes" id="UP000323708">
    <property type="component" value="Unassembled WGS sequence"/>
</dbReference>
<dbReference type="InterPro" id="IPR015679">
    <property type="entry name" value="PLipase_D_fam"/>
</dbReference>
<evidence type="ECO:0000259" key="6">
    <source>
        <dbReference type="PROSITE" id="PS50035"/>
    </source>
</evidence>
<dbReference type="EMBL" id="VTUX01000010">
    <property type="protein sequence ID" value="KAA1188382.1"/>
    <property type="molecule type" value="Genomic_DNA"/>
</dbReference>
<feature type="transmembrane region" description="Helical" evidence="5">
    <location>
        <begin position="670"/>
        <end position="689"/>
    </location>
</feature>
<evidence type="ECO:0000256" key="2">
    <source>
        <dbReference type="ARBA" id="ARBA00022737"/>
    </source>
</evidence>
<dbReference type="SMART" id="SM00155">
    <property type="entry name" value="PLDc"/>
    <property type="match status" value="2"/>
</dbReference>
<dbReference type="InterPro" id="IPR001736">
    <property type="entry name" value="PLipase_D/transphosphatidylase"/>
</dbReference>
<keyword evidence="5" id="KW-0472">Membrane</keyword>
<sequence length="732" mass="81499">MLLTNRELSRYIDQDNMPDQTPGKRQLMTSLFDKPRNCRWIEKADQVGFAVDGENYYRALRESIIGARHSVFLVGWDIHSQLRLVREKTGDGYPTTLAALLEQCVHENPELQIYILCWDFAMIYTLEREFFPRYKLQWKSHDRIHFCLDGAHPAGGSQHQKFAVIDDSVAFAGGLDISKWRWDTREHRANDPRRVDPDGNTYPPFHDVNMTVSGDAARALGQLARERWAAVDGCEPAPAADNPNAECWPESLPPRLQQVEVAIALTRPEWGEHSALHQIEQLYVDSIERAEKLIYIENQYLSSHRIGEALVASLQREQGPEIVIIMPHETGGWLEQHTMDVLRCRLLGKLRDADTHGRLRAFSVRVSRDEAVYVMIHSKTMIIDDRFVRIGSSNLSNRSMGLDSECDLAITDTEDERCKEVITAFRRELLAEHLAVDPQTLAEAEQDAGSVIAAIETLQEGEHTLEALSHEIDDTLDMAVPDSALIDPEKPLEPERMLDYILGSSKSKLATGPLLKVAAALILLLGLAAAWRWTPMSEFLNMESAENAVRWMRDSEFTPALILLAFILGSVLAIPLTLIIIATVTVLGPWAGMAYSLAGAQLAAIVTFWLGQALGKNTVSNLAGSQFNTIARKVKNPGLLTIITFRIVPVAPFTVINVIAGASSISLRDFAIGTFFGMMPGIAAIALVADRLLAWLKDPSLQDVLVLGGTVLLVAGVLWALRHWLGSLLFKD</sequence>
<comment type="catalytic activity">
    <reaction evidence="1">
        <text>a 1,2-diacyl-sn-glycero-3-phosphocholine + H2O = a 1,2-diacyl-sn-glycero-3-phosphate + choline + H(+)</text>
        <dbReference type="Rhea" id="RHEA:14445"/>
        <dbReference type="ChEBI" id="CHEBI:15354"/>
        <dbReference type="ChEBI" id="CHEBI:15377"/>
        <dbReference type="ChEBI" id="CHEBI:15378"/>
        <dbReference type="ChEBI" id="CHEBI:57643"/>
        <dbReference type="ChEBI" id="CHEBI:58608"/>
        <dbReference type="EC" id="3.1.4.4"/>
    </reaction>
</comment>
<dbReference type="GO" id="GO:0004630">
    <property type="term" value="F:phospholipase D activity"/>
    <property type="evidence" value="ECO:0007669"/>
    <property type="project" value="UniProtKB-EC"/>
</dbReference>
<dbReference type="PANTHER" id="PTHR18896:SF76">
    <property type="entry name" value="PHOSPHOLIPASE"/>
    <property type="match status" value="1"/>
</dbReference>
<dbReference type="SUPFAM" id="SSF56024">
    <property type="entry name" value="Phospholipase D/nuclease"/>
    <property type="match status" value="2"/>
</dbReference>
<keyword evidence="3" id="KW-0378">Hydrolase</keyword>
<evidence type="ECO:0000313" key="7">
    <source>
        <dbReference type="EMBL" id="KAA1188382.1"/>
    </source>
</evidence>
<feature type="domain" description="PLD phosphodiesterase" evidence="6">
    <location>
        <begin position="372"/>
        <end position="399"/>
    </location>
</feature>
<keyword evidence="5" id="KW-0812">Transmembrane</keyword>
<dbReference type="CDD" id="cd09140">
    <property type="entry name" value="PLDc_vPLD1_2_like_bac_1"/>
    <property type="match status" value="1"/>
</dbReference>
<dbReference type="PROSITE" id="PS50035">
    <property type="entry name" value="PLD"/>
    <property type="match status" value="2"/>
</dbReference>
<keyword evidence="4" id="KW-0443">Lipid metabolism</keyword>
<dbReference type="AlphaFoldDB" id="A0A5B0WN29"/>
<feature type="transmembrane region" description="Helical" evidence="5">
    <location>
        <begin position="514"/>
        <end position="533"/>
    </location>
</feature>
<dbReference type="Gene3D" id="3.30.870.10">
    <property type="entry name" value="Endonuclease Chain A"/>
    <property type="match status" value="2"/>
</dbReference>
<dbReference type="Pfam" id="PF09335">
    <property type="entry name" value="VTT_dom"/>
    <property type="match status" value="1"/>
</dbReference>
<evidence type="ECO:0000256" key="3">
    <source>
        <dbReference type="ARBA" id="ARBA00022801"/>
    </source>
</evidence>
<evidence type="ECO:0000313" key="8">
    <source>
        <dbReference type="Proteomes" id="UP000323708"/>
    </source>
</evidence>
<comment type="caution">
    <text evidence="7">The sequence shown here is derived from an EMBL/GenBank/DDBJ whole genome shotgun (WGS) entry which is preliminary data.</text>
</comment>
<evidence type="ECO:0000256" key="5">
    <source>
        <dbReference type="SAM" id="Phobius"/>
    </source>
</evidence>
<dbReference type="RefSeq" id="WP_149612847.1">
    <property type="nucleotide sequence ID" value="NZ_VTUX01000010.1"/>
</dbReference>
<dbReference type="GO" id="GO:0009395">
    <property type="term" value="P:phospholipid catabolic process"/>
    <property type="evidence" value="ECO:0007669"/>
    <property type="project" value="TreeGrafter"/>
</dbReference>
<keyword evidence="8" id="KW-1185">Reference proteome</keyword>
<dbReference type="GO" id="GO:0005886">
    <property type="term" value="C:plasma membrane"/>
    <property type="evidence" value="ECO:0007669"/>
    <property type="project" value="UniProtKB-ARBA"/>
</dbReference>